<dbReference type="PANTHER" id="PTHR13243:SF1">
    <property type="entry name" value="NUCLEOLAR PROTEIN 16"/>
    <property type="match status" value="1"/>
</dbReference>
<proteinExistence type="inferred from homology"/>
<keyword evidence="5" id="KW-0539">Nucleus</keyword>
<evidence type="ECO:0000256" key="2">
    <source>
        <dbReference type="ARBA" id="ARBA00004604"/>
    </source>
</evidence>
<dbReference type="GeneID" id="54780528"/>
<comment type="subcellular location">
    <subcellularLocation>
        <location evidence="2">Nucleus</location>
        <location evidence="2">Nucleolus</location>
    </subcellularLocation>
</comment>
<name>A0A642US93_DIURU</name>
<evidence type="ECO:0000313" key="7">
    <source>
        <dbReference type="EMBL" id="KAA8904599.1"/>
    </source>
</evidence>
<dbReference type="EMBL" id="SWFT01000056">
    <property type="protein sequence ID" value="KAA8904599.1"/>
    <property type="molecule type" value="Genomic_DNA"/>
</dbReference>
<evidence type="ECO:0000313" key="8">
    <source>
        <dbReference type="Proteomes" id="UP000449547"/>
    </source>
</evidence>
<accession>A0A642US93</accession>
<feature type="region of interest" description="Disordered" evidence="6">
    <location>
        <begin position="213"/>
        <end position="237"/>
    </location>
</feature>
<dbReference type="OrthoDB" id="285729at2759"/>
<dbReference type="GO" id="GO:0042273">
    <property type="term" value="P:ribosomal large subunit biogenesis"/>
    <property type="evidence" value="ECO:0007669"/>
    <property type="project" value="TreeGrafter"/>
</dbReference>
<sequence>MTSVRKRKMNRSSVKKATRRTKDKRRDIPIKSNPLIAERWDKSLTLSQNYKRLGLRARLGVKKGGEEKELETWYEQKERLAAEEAAKITPADIEHTDDPAKIPIGEARIIRDDEGKVIKVVHGTMQPKTDSSNGESEVIQEFKKMAQEHAARKRVKHMTPREIEFIKDLVDKHGDNYEAMKWDKKLNPMQQSAGELRKKVNHWRQWEEYQKQALADQRAEEEAEEAEIEAEVEEEDE</sequence>
<dbReference type="GO" id="GO:0005730">
    <property type="term" value="C:nucleolus"/>
    <property type="evidence" value="ECO:0007669"/>
    <property type="project" value="UniProtKB-SubCell"/>
</dbReference>
<dbReference type="Pfam" id="PF09420">
    <property type="entry name" value="Nop16"/>
    <property type="match status" value="1"/>
</dbReference>
<comment type="similarity">
    <text evidence="3">Belongs to the NOP16 family.</text>
</comment>
<comment type="function">
    <text evidence="1">Involved in the biogenesis of the 60S ribosomal subunit.</text>
</comment>
<dbReference type="VEuPathDB" id="FungiDB:DIURU_001875"/>
<dbReference type="AlphaFoldDB" id="A0A642US93"/>
<dbReference type="OMA" id="MQQTEAD"/>
<feature type="region of interest" description="Disordered" evidence="6">
    <location>
        <begin position="1"/>
        <end position="30"/>
    </location>
</feature>
<evidence type="ECO:0000256" key="3">
    <source>
        <dbReference type="ARBA" id="ARBA00008479"/>
    </source>
</evidence>
<reference evidence="7 8" key="1">
    <citation type="submission" date="2019-07" db="EMBL/GenBank/DDBJ databases">
        <title>Genome assembly of two rare yeast pathogens: Diutina rugosa and Trichomonascus ciferrii.</title>
        <authorList>
            <person name="Mixao V."/>
            <person name="Saus E."/>
            <person name="Hansen A."/>
            <person name="Lass-Flor C."/>
            <person name="Gabaldon T."/>
        </authorList>
    </citation>
    <scope>NUCLEOTIDE SEQUENCE [LARGE SCALE GENOMIC DNA]</scope>
    <source>
        <strain evidence="7 8">CBS 613</strain>
    </source>
</reference>
<feature type="compositionally biased region" description="Basic residues" evidence="6">
    <location>
        <begin position="1"/>
        <end position="23"/>
    </location>
</feature>
<keyword evidence="8" id="KW-1185">Reference proteome</keyword>
<dbReference type="Proteomes" id="UP000449547">
    <property type="component" value="Unassembled WGS sequence"/>
</dbReference>
<gene>
    <name evidence="7" type="ORF">DIURU_001875</name>
</gene>
<evidence type="ECO:0000256" key="6">
    <source>
        <dbReference type="SAM" id="MobiDB-lite"/>
    </source>
</evidence>
<feature type="compositionally biased region" description="Acidic residues" evidence="6">
    <location>
        <begin position="219"/>
        <end position="237"/>
    </location>
</feature>
<evidence type="ECO:0000256" key="4">
    <source>
        <dbReference type="ARBA" id="ARBA00015522"/>
    </source>
</evidence>
<dbReference type="PANTHER" id="PTHR13243">
    <property type="entry name" value="HSPC111 PROTEIN-RELATED"/>
    <property type="match status" value="1"/>
</dbReference>
<evidence type="ECO:0000256" key="5">
    <source>
        <dbReference type="ARBA" id="ARBA00023242"/>
    </source>
</evidence>
<evidence type="ECO:0000256" key="1">
    <source>
        <dbReference type="ARBA" id="ARBA00002889"/>
    </source>
</evidence>
<organism evidence="7 8">
    <name type="scientific">Diutina rugosa</name>
    <name type="common">Yeast</name>
    <name type="synonym">Candida rugosa</name>
    <dbReference type="NCBI Taxonomy" id="5481"/>
    <lineage>
        <taxon>Eukaryota</taxon>
        <taxon>Fungi</taxon>
        <taxon>Dikarya</taxon>
        <taxon>Ascomycota</taxon>
        <taxon>Saccharomycotina</taxon>
        <taxon>Pichiomycetes</taxon>
        <taxon>Debaryomycetaceae</taxon>
        <taxon>Diutina</taxon>
    </lineage>
</organism>
<dbReference type="RefSeq" id="XP_034013330.1">
    <property type="nucleotide sequence ID" value="XM_034154466.1"/>
</dbReference>
<comment type="caution">
    <text evidence="7">The sequence shown here is derived from an EMBL/GenBank/DDBJ whole genome shotgun (WGS) entry which is preliminary data.</text>
</comment>
<dbReference type="InterPro" id="IPR019002">
    <property type="entry name" value="Ribosome_biogenesis_Nop16"/>
</dbReference>
<protein>
    <recommendedName>
        <fullName evidence="4">Nucleolar protein 16</fullName>
    </recommendedName>
</protein>